<feature type="compositionally biased region" description="Polar residues" evidence="1">
    <location>
        <begin position="93"/>
        <end position="116"/>
    </location>
</feature>
<dbReference type="InterPro" id="IPR019783">
    <property type="entry name" value="SDO1/SBDS_N"/>
</dbReference>
<accession>A0A077RBG5</accession>
<dbReference type="EMBL" id="HG529702">
    <property type="protein sequence ID" value="CDI56863.1"/>
    <property type="molecule type" value="Genomic_DNA"/>
</dbReference>
<evidence type="ECO:0000259" key="2">
    <source>
        <dbReference type="Pfam" id="PF01172"/>
    </source>
</evidence>
<dbReference type="InterPro" id="IPR036786">
    <property type="entry name" value="Ribosome_mat_SBDS_N_sf"/>
</dbReference>
<protein>
    <submittedName>
        <fullName evidence="3">Duf1960-domain-containing protein</fullName>
    </submittedName>
</protein>
<dbReference type="SUPFAM" id="SSF89895">
    <property type="entry name" value="FYSH domain"/>
    <property type="match status" value="1"/>
</dbReference>
<proteinExistence type="predicted"/>
<dbReference type="AlphaFoldDB" id="A0A077RBG5"/>
<reference evidence="3" key="1">
    <citation type="journal article" date="2014" name="Genome Biol. Evol.">
        <title>Gene Loss Rather Than Gene Gain Is Associated with a Host Jump from Monocots to Dicots in the Smut Fungus Melanopsichium pennsylvanicum.</title>
        <authorList>
            <person name="Sharma R."/>
            <person name="Mishra B."/>
            <person name="Runge F."/>
            <person name="Thines M."/>
        </authorList>
    </citation>
    <scope>NUCLEOTIDE SEQUENCE</scope>
    <source>
        <strain evidence="3">4</strain>
    </source>
</reference>
<feature type="domain" description="Ribosome maturation protein SDO1/SBDS N-terminal" evidence="2">
    <location>
        <begin position="6"/>
        <end position="97"/>
    </location>
</feature>
<name>A0A077RBG5_9BASI</name>
<feature type="region of interest" description="Disordered" evidence="1">
    <location>
        <begin position="93"/>
        <end position="124"/>
    </location>
</feature>
<evidence type="ECO:0000256" key="1">
    <source>
        <dbReference type="SAM" id="MobiDB-lite"/>
    </source>
</evidence>
<organism evidence="3">
    <name type="scientific">Melanopsichium pennsylvanicum 4</name>
    <dbReference type="NCBI Taxonomy" id="1398559"/>
    <lineage>
        <taxon>Eukaryota</taxon>
        <taxon>Fungi</taxon>
        <taxon>Dikarya</taxon>
        <taxon>Basidiomycota</taxon>
        <taxon>Ustilaginomycotina</taxon>
        <taxon>Ustilaginomycetes</taxon>
        <taxon>Ustilaginales</taxon>
        <taxon>Ustilaginaceae</taxon>
        <taxon>Melanopsichium</taxon>
    </lineage>
</organism>
<sequence>MARTFHKVVFKPDSQSTDEFMVIVNGEEYKKWIKGDKTIPLADVVDSFDVFHTGTGAQGIMGRPSKQILDSVFETHKDVDVVTHILERGQLQTASHKEAYSTTNDAQQSQNSTSKGSGAGFGGR</sequence>
<evidence type="ECO:0000313" key="3">
    <source>
        <dbReference type="EMBL" id="CDI56863.1"/>
    </source>
</evidence>
<dbReference type="Pfam" id="PF01172">
    <property type="entry name" value="SBDS_N"/>
    <property type="match status" value="1"/>
</dbReference>
<dbReference type="Gene3D" id="3.30.1250.10">
    <property type="entry name" value="Ribosome maturation protein SBDS, N-terminal domain"/>
    <property type="match status" value="1"/>
</dbReference>